<evidence type="ECO:0000313" key="2">
    <source>
        <dbReference type="Proteomes" id="UP000297693"/>
    </source>
</evidence>
<keyword evidence="2" id="KW-1185">Reference proteome</keyword>
<dbReference type="Proteomes" id="UP000297693">
    <property type="component" value="Unassembled WGS sequence"/>
</dbReference>
<sequence>MTACVIYLENQKAKLIGFTPFSESVFKEIEINKTDEENYFNELADSMESTTEVLLLGPDEEKGNFRKWLLKHRRNLGSKLVAVIPAKTISTEIAKTYRKKYLH</sequence>
<comment type="caution">
    <text evidence="1">The sequence shown here is derived from an EMBL/GenBank/DDBJ whole genome shotgun (WGS) entry which is preliminary data.</text>
</comment>
<protein>
    <submittedName>
        <fullName evidence="1">Uncharacterized protein</fullName>
    </submittedName>
</protein>
<accession>A0A4R9K6B2</accession>
<organism evidence="1 2">
    <name type="scientific">Leptospira ognonensis</name>
    <dbReference type="NCBI Taxonomy" id="2484945"/>
    <lineage>
        <taxon>Bacteria</taxon>
        <taxon>Pseudomonadati</taxon>
        <taxon>Spirochaetota</taxon>
        <taxon>Spirochaetia</taxon>
        <taxon>Leptospirales</taxon>
        <taxon>Leptospiraceae</taxon>
        <taxon>Leptospira</taxon>
    </lineage>
</organism>
<evidence type="ECO:0000313" key="1">
    <source>
        <dbReference type="EMBL" id="TGL61795.1"/>
    </source>
</evidence>
<proteinExistence type="predicted"/>
<dbReference type="EMBL" id="RQGD01000014">
    <property type="protein sequence ID" value="TGL61795.1"/>
    <property type="molecule type" value="Genomic_DNA"/>
</dbReference>
<dbReference type="AlphaFoldDB" id="A0A4R9K6B2"/>
<gene>
    <name evidence="1" type="ORF">EHQ58_04045</name>
</gene>
<dbReference type="SUPFAM" id="SSF53137">
    <property type="entry name" value="Translational machinery components"/>
    <property type="match status" value="1"/>
</dbReference>
<reference evidence="1" key="1">
    <citation type="journal article" date="2019" name="PLoS Negl. Trop. Dis.">
        <title>Revisiting the worldwide diversity of Leptospira species in the environment.</title>
        <authorList>
            <person name="Vincent A.T."/>
            <person name="Schiettekatte O."/>
            <person name="Bourhy P."/>
            <person name="Veyrier F.J."/>
            <person name="Picardeau M."/>
        </authorList>
    </citation>
    <scope>NUCLEOTIDE SEQUENCE [LARGE SCALE GENOMIC DNA]</scope>
    <source>
        <strain evidence="1">201702476</strain>
    </source>
</reference>
<name>A0A4R9K6B2_9LEPT</name>